<evidence type="ECO:0000256" key="4">
    <source>
        <dbReference type="ARBA" id="ARBA00022729"/>
    </source>
</evidence>
<keyword evidence="13" id="KW-0418">Kinase</keyword>
<dbReference type="EMBL" id="KE345585">
    <property type="protein sequence ID" value="EXC07318.1"/>
    <property type="molecule type" value="Genomic_DNA"/>
</dbReference>
<evidence type="ECO:0000256" key="9">
    <source>
        <dbReference type="ARBA" id="ARBA00023157"/>
    </source>
</evidence>
<feature type="transmembrane region" description="Helical" evidence="10">
    <location>
        <begin position="277"/>
        <end position="303"/>
    </location>
</feature>
<keyword evidence="14" id="KW-1185">Reference proteome</keyword>
<dbReference type="Gene3D" id="3.30.200.20">
    <property type="entry name" value="Phosphorylase Kinase, domain 1"/>
    <property type="match status" value="1"/>
</dbReference>
<dbReference type="InterPro" id="IPR056562">
    <property type="entry name" value="LysM2_CERK1_LYK3_4_5"/>
</dbReference>
<evidence type="ECO:0000313" key="13">
    <source>
        <dbReference type="EMBL" id="EXC07318.1"/>
    </source>
</evidence>
<gene>
    <name evidence="13" type="ORF">L484_021226</name>
</gene>
<dbReference type="GO" id="GO:0051707">
    <property type="term" value="P:response to other organism"/>
    <property type="evidence" value="ECO:0007669"/>
    <property type="project" value="UniProtKB-ARBA"/>
</dbReference>
<dbReference type="InterPro" id="IPR011009">
    <property type="entry name" value="Kinase-like_dom_sf"/>
</dbReference>
<dbReference type="STRING" id="981085.W9S131"/>
<evidence type="ECO:0000256" key="1">
    <source>
        <dbReference type="ARBA" id="ARBA00004162"/>
    </source>
</evidence>
<dbReference type="GO" id="GO:0004672">
    <property type="term" value="F:protein kinase activity"/>
    <property type="evidence" value="ECO:0007669"/>
    <property type="project" value="InterPro"/>
</dbReference>
<keyword evidence="9" id="KW-1015">Disulfide bond</keyword>
<proteinExistence type="predicted"/>
<keyword evidence="7 10" id="KW-1133">Transmembrane helix</keyword>
<dbReference type="Gene3D" id="1.10.510.10">
    <property type="entry name" value="Transferase(Phosphotransferase) domain 1"/>
    <property type="match status" value="1"/>
</dbReference>
<dbReference type="InterPro" id="IPR056563">
    <property type="entry name" value="LysM3_LYK4_5"/>
</dbReference>
<keyword evidence="8 10" id="KW-0472">Membrane</keyword>
<dbReference type="AlphaFoldDB" id="W9S131"/>
<evidence type="ECO:0000259" key="12">
    <source>
        <dbReference type="PROSITE" id="PS50011"/>
    </source>
</evidence>
<evidence type="ECO:0000256" key="3">
    <source>
        <dbReference type="ARBA" id="ARBA00022692"/>
    </source>
</evidence>
<dbReference type="Pfam" id="PF23472">
    <property type="entry name" value="LysM2_CERK1_LYK3_4_5"/>
    <property type="match status" value="1"/>
</dbReference>
<evidence type="ECO:0000256" key="5">
    <source>
        <dbReference type="ARBA" id="ARBA00022741"/>
    </source>
</evidence>
<reference evidence="14" key="1">
    <citation type="submission" date="2013-01" db="EMBL/GenBank/DDBJ databases">
        <title>Draft Genome Sequence of a Mulberry Tree, Morus notabilis C.K. Schneid.</title>
        <authorList>
            <person name="He N."/>
            <person name="Zhao S."/>
        </authorList>
    </citation>
    <scope>NUCLEOTIDE SEQUENCE</scope>
</reference>
<keyword evidence="4 11" id="KW-0732">Signal</keyword>
<feature type="domain" description="Protein kinase" evidence="12">
    <location>
        <begin position="288"/>
        <end position="631"/>
    </location>
</feature>
<dbReference type="FunFam" id="1.10.510.10:FF:000468">
    <property type="entry name" value="PTI1-like tyrosine-protein kinase 3"/>
    <property type="match status" value="1"/>
</dbReference>
<keyword evidence="6" id="KW-0067">ATP-binding</keyword>
<evidence type="ECO:0000256" key="6">
    <source>
        <dbReference type="ARBA" id="ARBA00022840"/>
    </source>
</evidence>
<name>W9S131_9ROSA</name>
<dbReference type="SUPFAM" id="SSF56112">
    <property type="entry name" value="Protein kinase-like (PK-like)"/>
    <property type="match status" value="1"/>
</dbReference>
<dbReference type="PROSITE" id="PS50011">
    <property type="entry name" value="PROTEIN_KINASE_DOM"/>
    <property type="match status" value="1"/>
</dbReference>
<dbReference type="OrthoDB" id="4062651at2759"/>
<dbReference type="InterPro" id="IPR000719">
    <property type="entry name" value="Prot_kinase_dom"/>
</dbReference>
<keyword evidence="2" id="KW-1003">Cell membrane</keyword>
<accession>W9S131</accession>
<keyword evidence="3 10" id="KW-0812">Transmembrane</keyword>
<dbReference type="InterPro" id="IPR056561">
    <property type="entry name" value="NFP_LYK_LysM1"/>
</dbReference>
<feature type="signal peptide" evidence="11">
    <location>
        <begin position="1"/>
        <end position="16"/>
    </location>
</feature>
<evidence type="ECO:0000256" key="10">
    <source>
        <dbReference type="SAM" id="Phobius"/>
    </source>
</evidence>
<dbReference type="GO" id="GO:0005886">
    <property type="term" value="C:plasma membrane"/>
    <property type="evidence" value="ECO:0007669"/>
    <property type="project" value="UniProtKB-SubCell"/>
</dbReference>
<keyword evidence="13" id="KW-0808">Transferase</keyword>
<sequence>MAQILLTFYILMTCLAMNVHSQQDYTGISSQDCDSNNQTGNNSQPYLYACNGEKRFCQAFLIFKSKPPYNSVKTISNLTSSSPKELARVNNVTESQLFPTNKEVIIPVDCSCAGQYYQKNTSIIIGDSETYYVLANDILQGLSTCNSLMRDNKEGELDLIAGMELKVPLRCACPTRNQFRNGTKYLLTYPLNSGESVSDIGERFNVTEKSILYANGFSEDDPNPTIFTSTPILIPLPTEPSSTSLTIIQNSDDDTKAPTFPPLVGSDPRKQKSTRKLYVVIAITAGCSLLVLVVALSVFFLVYKKRPKGLLLPRMGTRRLSPEDLRAEIASFEKGIHVYEIEEIKKATESFSSERQIKGSVFYGVFGKDTTLAVKRTRKDVFKEVNILKKLNHFNLIKLEGVCKYNDRFYQVFEYMENGSLREWLCENCSSEKNWSWAMRIQIALDIAHGLNYLHSFTKPGYVHKNIKSSNILLDGNMRAKIANFGLAGPAMDLETTTTTSTSTDHSQRTTASHVVGTRGYVDPAYLATGITTPKIDVFAFGVVVLELMTRKNAVAVQNGREVLLSKAVVEIMEGDCPEADLGVFIDPSLKEDNRYREFALRLAKLSVACLKREPESRPSMAEVVSTLSKIQADHLQKIDL</sequence>
<evidence type="ECO:0000313" key="14">
    <source>
        <dbReference type="Proteomes" id="UP000030645"/>
    </source>
</evidence>
<evidence type="ECO:0000256" key="11">
    <source>
        <dbReference type="SAM" id="SignalP"/>
    </source>
</evidence>
<dbReference type="eggNOG" id="ENOG502QSV7">
    <property type="taxonomic scope" value="Eukaryota"/>
</dbReference>
<comment type="subcellular location">
    <subcellularLocation>
        <location evidence="1">Cell membrane</location>
        <topology evidence="1">Single-pass membrane protein</topology>
    </subcellularLocation>
</comment>
<organism evidence="13 14">
    <name type="scientific">Morus notabilis</name>
    <dbReference type="NCBI Taxonomy" id="981085"/>
    <lineage>
        <taxon>Eukaryota</taxon>
        <taxon>Viridiplantae</taxon>
        <taxon>Streptophyta</taxon>
        <taxon>Embryophyta</taxon>
        <taxon>Tracheophyta</taxon>
        <taxon>Spermatophyta</taxon>
        <taxon>Magnoliopsida</taxon>
        <taxon>eudicotyledons</taxon>
        <taxon>Gunneridae</taxon>
        <taxon>Pentapetalae</taxon>
        <taxon>rosids</taxon>
        <taxon>fabids</taxon>
        <taxon>Rosales</taxon>
        <taxon>Moraceae</taxon>
        <taxon>Moreae</taxon>
        <taxon>Morus</taxon>
    </lineage>
</organism>
<dbReference type="GO" id="GO:0005524">
    <property type="term" value="F:ATP binding"/>
    <property type="evidence" value="ECO:0007669"/>
    <property type="project" value="UniProtKB-KW"/>
</dbReference>
<dbReference type="Pfam" id="PF23446">
    <property type="entry name" value="LysM1_NFP_LYK"/>
    <property type="match status" value="1"/>
</dbReference>
<dbReference type="InterPro" id="IPR052611">
    <property type="entry name" value="Plant_RLK_LysM"/>
</dbReference>
<dbReference type="Pfam" id="PF00069">
    <property type="entry name" value="Pkinase"/>
    <property type="match status" value="1"/>
</dbReference>
<protein>
    <submittedName>
        <fullName evidence="13">Putative serine/threonine-protein kinase</fullName>
    </submittedName>
</protein>
<dbReference type="KEGG" id="mnt:21404088"/>
<dbReference type="PANTHER" id="PTHR45927:SF7">
    <property type="entry name" value="LYSM-DOMAIN RECEPTOR-LIKE KINASE"/>
    <property type="match status" value="1"/>
</dbReference>
<dbReference type="Pfam" id="PF23473">
    <property type="entry name" value="LysM3_LYK4_5"/>
    <property type="match status" value="1"/>
</dbReference>
<dbReference type="Proteomes" id="UP000030645">
    <property type="component" value="Unassembled WGS sequence"/>
</dbReference>
<dbReference type="PANTHER" id="PTHR45927">
    <property type="entry name" value="LYSM-DOMAIN RECEPTOR-LIKE KINASE-RELATED"/>
    <property type="match status" value="1"/>
</dbReference>
<evidence type="ECO:0000256" key="7">
    <source>
        <dbReference type="ARBA" id="ARBA00022989"/>
    </source>
</evidence>
<feature type="chain" id="PRO_5004929065" evidence="11">
    <location>
        <begin position="17"/>
        <end position="641"/>
    </location>
</feature>
<keyword evidence="5" id="KW-0547">Nucleotide-binding</keyword>
<evidence type="ECO:0000256" key="8">
    <source>
        <dbReference type="ARBA" id="ARBA00023136"/>
    </source>
</evidence>
<evidence type="ECO:0000256" key="2">
    <source>
        <dbReference type="ARBA" id="ARBA00022475"/>
    </source>
</evidence>